<dbReference type="Pfam" id="PF26566">
    <property type="entry name" value="PH_40"/>
    <property type="match status" value="1"/>
</dbReference>
<dbReference type="KEGG" id="civ:IMZ16_09620"/>
<reference evidence="3 4" key="1">
    <citation type="submission" date="2020-10" db="EMBL/GenBank/DDBJ databases">
        <title>Complete genome of Cruoricapor ignavus strain M1214 isolated from the blood culture of a febrile patient.</title>
        <authorList>
            <person name="Guglielmino C.J.D."/>
        </authorList>
    </citation>
    <scope>NUCLEOTIDE SEQUENCE [LARGE SCALE GENOMIC DNA]</scope>
    <source>
        <strain evidence="3 4">M1214</strain>
    </source>
</reference>
<feature type="transmembrane region" description="Helical" evidence="1">
    <location>
        <begin position="39"/>
        <end position="62"/>
    </location>
</feature>
<evidence type="ECO:0000256" key="1">
    <source>
        <dbReference type="SAM" id="Phobius"/>
    </source>
</evidence>
<dbReference type="Proteomes" id="UP000593605">
    <property type="component" value="Chromosome"/>
</dbReference>
<organism evidence="3 4">
    <name type="scientific">Cruoricaptor ignavus</name>
    <dbReference type="NCBI Taxonomy" id="1118202"/>
    <lineage>
        <taxon>Bacteria</taxon>
        <taxon>Pseudomonadati</taxon>
        <taxon>Bacteroidota</taxon>
        <taxon>Flavobacteriia</taxon>
        <taxon>Flavobacteriales</taxon>
        <taxon>Weeksellaceae</taxon>
        <taxon>Cruoricaptor</taxon>
    </lineage>
</organism>
<evidence type="ECO:0000259" key="2">
    <source>
        <dbReference type="Pfam" id="PF26566"/>
    </source>
</evidence>
<dbReference type="RefSeq" id="WP_073181036.1">
    <property type="nucleotide sequence ID" value="NZ_CP063145.1"/>
</dbReference>
<name>A0A7M1T1S4_9FLAO</name>
<keyword evidence="1" id="KW-0472">Membrane</keyword>
<proteinExistence type="predicted"/>
<evidence type="ECO:0000313" key="3">
    <source>
        <dbReference type="EMBL" id="QOR73755.1"/>
    </source>
</evidence>
<evidence type="ECO:0000313" key="4">
    <source>
        <dbReference type="Proteomes" id="UP000593605"/>
    </source>
</evidence>
<protein>
    <recommendedName>
        <fullName evidence="2">PH domain-containing protein</fullName>
    </recommendedName>
</protein>
<keyword evidence="1" id="KW-0812">Transmembrane</keyword>
<keyword evidence="1" id="KW-1133">Transmembrane helix</keyword>
<accession>A0A7M1T1S4</accession>
<sequence>MDLKISLKSQLYALRELIIISIVYFGLMYFLYLNAEFDLFKILFLSTFVFYFIAIFLPVAILHMNYLNNTYRHIKVEQNKLTINDIVYEVNDIDKIKIYATGQHFSDSVGVSASAYNDYYYYVEICLKDGKKLNLSSLIDYKIDKIIRENFKTIEIIEHPSPFPMLLIKW</sequence>
<gene>
    <name evidence="3" type="ORF">IMZ16_09620</name>
</gene>
<dbReference type="AlphaFoldDB" id="A0A7M1T1S4"/>
<dbReference type="EMBL" id="CP063145">
    <property type="protein sequence ID" value="QOR73755.1"/>
    <property type="molecule type" value="Genomic_DNA"/>
</dbReference>
<dbReference type="OrthoDB" id="1367104at2"/>
<feature type="domain" description="PH" evidence="2">
    <location>
        <begin position="5"/>
        <end position="139"/>
    </location>
</feature>
<feature type="transmembrane region" description="Helical" evidence="1">
    <location>
        <begin position="12"/>
        <end position="33"/>
    </location>
</feature>
<dbReference type="InterPro" id="IPR058916">
    <property type="entry name" value="PH_40"/>
</dbReference>